<name>A0AAE0PG87_SORBR</name>
<feature type="region of interest" description="Disordered" evidence="1">
    <location>
        <begin position="1"/>
        <end position="48"/>
    </location>
</feature>
<dbReference type="Proteomes" id="UP001281003">
    <property type="component" value="Unassembled WGS sequence"/>
</dbReference>
<evidence type="ECO:0008006" key="4">
    <source>
        <dbReference type="Google" id="ProtNLM"/>
    </source>
</evidence>
<sequence length="686" mass="78124">MSTSPGASRKRKASDVGDNESHDPRRRPESPASLKPTTTTTTTTTLMDLPTELKNRILDYLTPIPPDISESCPEPYDKLVREDPWYDFTRRRSALRNLCLVSRFWASLARPYLYNTIAITSGAVLVLLFRTITENPQYSSWTRFLSCHLTLSNERVVRSTRVWLKRLLPTWRQVKGLMEYVAGYLTTLQVRTQASESYDEYLDAPQGILAMIITTLSKLETLFLQVPAIEDDLDYFQLLSCLRMALSHFDTAVGQKCRDYFASMYEDEGLAELPSLRREPNALIPFQHLTTLLLQGDPSVEDPTTLDDDEDDDSEAGDLPEVFGVQIRHYDSLLRLLPALTTVEVSTDDGIFSLLELEVDEDHELTGGFYDPDPHSLPKKLIPAKHIYLHESIADPRNIGRILRHAPNLETLYMQPRRVDSFHRIPPQDSTVADDDCLDQALAKYGNTKLKHLDLNWFDCQGSEASIGVGGRLSTLPLLSRIEKLCLQLVLLYGDLPEGEIMMAQTHIADLLPPNLVELALEDWWWESLDDFDTFYRWSEAQRDTHYKEKEGYRRTVLVMLGDLAAVSGKNSRPMDRMKGGRKMHNLKKVRFFIRTLPTWIPPMQGQEQVNNEDNNGNGNGNGFDNNGVTSTIPEGDGQDEKHVLGLFADIKEMFEKAGVEFEVELDQPLEVMEMMEDMEQEEVVD</sequence>
<accession>A0AAE0PG87</accession>
<proteinExistence type="predicted"/>
<dbReference type="EMBL" id="JAUTDP010000005">
    <property type="protein sequence ID" value="KAK3399436.1"/>
    <property type="molecule type" value="Genomic_DNA"/>
</dbReference>
<gene>
    <name evidence="2" type="ORF">B0T20DRAFT_409987</name>
</gene>
<feature type="region of interest" description="Disordered" evidence="1">
    <location>
        <begin position="296"/>
        <end position="318"/>
    </location>
</feature>
<feature type="compositionally biased region" description="Basic and acidic residues" evidence="1">
    <location>
        <begin position="13"/>
        <end position="29"/>
    </location>
</feature>
<feature type="compositionally biased region" description="Acidic residues" evidence="1">
    <location>
        <begin position="304"/>
        <end position="318"/>
    </location>
</feature>
<evidence type="ECO:0000313" key="2">
    <source>
        <dbReference type="EMBL" id="KAK3399436.1"/>
    </source>
</evidence>
<evidence type="ECO:0000313" key="3">
    <source>
        <dbReference type="Proteomes" id="UP001281003"/>
    </source>
</evidence>
<reference evidence="2" key="1">
    <citation type="journal article" date="2023" name="Mol. Phylogenet. Evol.">
        <title>Genome-scale phylogeny and comparative genomics of the fungal order Sordariales.</title>
        <authorList>
            <person name="Hensen N."/>
            <person name="Bonometti L."/>
            <person name="Westerberg I."/>
            <person name="Brannstrom I.O."/>
            <person name="Guillou S."/>
            <person name="Cros-Aarteil S."/>
            <person name="Calhoun S."/>
            <person name="Haridas S."/>
            <person name="Kuo A."/>
            <person name="Mondo S."/>
            <person name="Pangilinan J."/>
            <person name="Riley R."/>
            <person name="LaButti K."/>
            <person name="Andreopoulos B."/>
            <person name="Lipzen A."/>
            <person name="Chen C."/>
            <person name="Yan M."/>
            <person name="Daum C."/>
            <person name="Ng V."/>
            <person name="Clum A."/>
            <person name="Steindorff A."/>
            <person name="Ohm R.A."/>
            <person name="Martin F."/>
            <person name="Silar P."/>
            <person name="Natvig D.O."/>
            <person name="Lalanne C."/>
            <person name="Gautier V."/>
            <person name="Ament-Velasquez S.L."/>
            <person name="Kruys A."/>
            <person name="Hutchinson M.I."/>
            <person name="Powell A.J."/>
            <person name="Barry K."/>
            <person name="Miller A.N."/>
            <person name="Grigoriev I.V."/>
            <person name="Debuchy R."/>
            <person name="Gladieux P."/>
            <person name="Hiltunen Thoren M."/>
            <person name="Johannesson H."/>
        </authorList>
    </citation>
    <scope>NUCLEOTIDE SEQUENCE</scope>
    <source>
        <strain evidence="2">FGSC 1904</strain>
    </source>
</reference>
<organism evidence="2 3">
    <name type="scientific">Sordaria brevicollis</name>
    <dbReference type="NCBI Taxonomy" id="83679"/>
    <lineage>
        <taxon>Eukaryota</taxon>
        <taxon>Fungi</taxon>
        <taxon>Dikarya</taxon>
        <taxon>Ascomycota</taxon>
        <taxon>Pezizomycotina</taxon>
        <taxon>Sordariomycetes</taxon>
        <taxon>Sordariomycetidae</taxon>
        <taxon>Sordariales</taxon>
        <taxon>Sordariaceae</taxon>
        <taxon>Sordaria</taxon>
    </lineage>
</organism>
<feature type="compositionally biased region" description="Low complexity" evidence="1">
    <location>
        <begin position="606"/>
        <end position="629"/>
    </location>
</feature>
<evidence type="ECO:0000256" key="1">
    <source>
        <dbReference type="SAM" id="MobiDB-lite"/>
    </source>
</evidence>
<comment type="caution">
    <text evidence="2">The sequence shown here is derived from an EMBL/GenBank/DDBJ whole genome shotgun (WGS) entry which is preliminary data.</text>
</comment>
<reference evidence="2" key="2">
    <citation type="submission" date="2023-07" db="EMBL/GenBank/DDBJ databases">
        <authorList>
            <consortium name="Lawrence Berkeley National Laboratory"/>
            <person name="Haridas S."/>
            <person name="Hensen N."/>
            <person name="Bonometti L."/>
            <person name="Westerberg I."/>
            <person name="Brannstrom I.O."/>
            <person name="Guillou S."/>
            <person name="Cros-Aarteil S."/>
            <person name="Calhoun S."/>
            <person name="Kuo A."/>
            <person name="Mondo S."/>
            <person name="Pangilinan J."/>
            <person name="Riley R."/>
            <person name="LaButti K."/>
            <person name="Andreopoulos B."/>
            <person name="Lipzen A."/>
            <person name="Chen C."/>
            <person name="Yanf M."/>
            <person name="Daum C."/>
            <person name="Ng V."/>
            <person name="Clum A."/>
            <person name="Steindorff A."/>
            <person name="Ohm R."/>
            <person name="Martin F."/>
            <person name="Silar P."/>
            <person name="Natvig D."/>
            <person name="Lalanne C."/>
            <person name="Gautier V."/>
            <person name="Ament-velasquez S.L."/>
            <person name="Kruys A."/>
            <person name="Hutchinson M.I."/>
            <person name="Powell A.J."/>
            <person name="Barry K."/>
            <person name="Miller A.N."/>
            <person name="Grigoriev I.V."/>
            <person name="Debuchy R."/>
            <person name="Gladieux P."/>
            <person name="Thoren M.H."/>
            <person name="Johannesson H."/>
        </authorList>
    </citation>
    <scope>NUCLEOTIDE SEQUENCE</scope>
    <source>
        <strain evidence="2">FGSC 1904</strain>
    </source>
</reference>
<keyword evidence="3" id="KW-1185">Reference proteome</keyword>
<protein>
    <recommendedName>
        <fullName evidence="4">F-box domain-containing protein</fullName>
    </recommendedName>
</protein>
<feature type="region of interest" description="Disordered" evidence="1">
    <location>
        <begin position="604"/>
        <end position="639"/>
    </location>
</feature>
<dbReference type="AlphaFoldDB" id="A0AAE0PG87"/>